<gene>
    <name evidence="1" type="ORF">ASIM_LOCUS14488</name>
</gene>
<protein>
    <submittedName>
        <fullName evidence="3">Nucleotid_trans domain-containing protein</fullName>
    </submittedName>
</protein>
<evidence type="ECO:0000313" key="3">
    <source>
        <dbReference type="WBParaSite" id="ASIM_0001507801-mRNA-1"/>
    </source>
</evidence>
<reference evidence="1 2" key="2">
    <citation type="submission" date="2018-11" db="EMBL/GenBank/DDBJ databases">
        <authorList>
            <consortium name="Pathogen Informatics"/>
        </authorList>
    </citation>
    <scope>NUCLEOTIDE SEQUENCE [LARGE SCALE GENOMIC DNA]</scope>
</reference>
<evidence type="ECO:0000313" key="2">
    <source>
        <dbReference type="Proteomes" id="UP000267096"/>
    </source>
</evidence>
<dbReference type="EMBL" id="UYRR01031781">
    <property type="protein sequence ID" value="VDK52568.1"/>
    <property type="molecule type" value="Genomic_DNA"/>
</dbReference>
<dbReference type="AlphaFoldDB" id="A0A0M3K2D9"/>
<organism evidence="3">
    <name type="scientific">Anisakis simplex</name>
    <name type="common">Herring worm</name>
    <dbReference type="NCBI Taxonomy" id="6269"/>
    <lineage>
        <taxon>Eukaryota</taxon>
        <taxon>Metazoa</taxon>
        <taxon>Ecdysozoa</taxon>
        <taxon>Nematoda</taxon>
        <taxon>Chromadorea</taxon>
        <taxon>Rhabditida</taxon>
        <taxon>Spirurina</taxon>
        <taxon>Ascaridomorpha</taxon>
        <taxon>Ascaridoidea</taxon>
        <taxon>Anisakidae</taxon>
        <taxon>Anisakis</taxon>
        <taxon>Anisakis simplex complex</taxon>
    </lineage>
</organism>
<dbReference type="WBParaSite" id="ASIM_0001507801-mRNA-1">
    <property type="protein sequence ID" value="ASIM_0001507801-mRNA-1"/>
    <property type="gene ID" value="ASIM_0001507801"/>
</dbReference>
<dbReference type="InterPro" id="IPR029044">
    <property type="entry name" value="Nucleotide-diphossugar_trans"/>
</dbReference>
<dbReference type="Pfam" id="PF03314">
    <property type="entry name" value="DUF273"/>
    <property type="match status" value="2"/>
</dbReference>
<dbReference type="PANTHER" id="PTHR31562:SF4">
    <property type="entry name" value="DUF268 DOMAIN-CONTAINING PROTEIN-RELATED"/>
    <property type="match status" value="1"/>
</dbReference>
<dbReference type="Gene3D" id="3.90.550.10">
    <property type="entry name" value="Spore Coat Polysaccharide Biosynthesis Protein SpsA, Chain A"/>
    <property type="match status" value="1"/>
</dbReference>
<keyword evidence="2" id="KW-1185">Reference proteome</keyword>
<dbReference type="InterPro" id="IPR004988">
    <property type="entry name" value="DUF273"/>
</dbReference>
<accession>A0A0M3K2D9</accession>
<dbReference type="Proteomes" id="UP000267096">
    <property type="component" value="Unassembled WGS sequence"/>
</dbReference>
<name>A0A0M3K2D9_ANISI</name>
<sequence length="322" mass="37940">MLTARYADMGFINPNHLIEMCIDDEVNIIHVNSCWQALRMVLFMFTRHCVVAQTMQQLNEQWILFIDADMGVINPNHLIEKWIDDEVDIIFYDRIYNYEIMAGSYLVRNSEYGRMFLNYWADYEKRLPSSFHGTDNGAIQVKFPATEPNFRFLFDHFRLFRQENVFMELMVPEKINERKRCERIWNVSKSYDDLFVYEACARDVLGTVNKWPGKARILKKGTAWARDAWLTNSRWCENDFILHGWKKTNLNEPPPVGWLLPFTSDTLNMSLCGTDEAGSNWKYNDTLMRSENEIKEMIGAVIAETNQSYHVALERTNDYLVS</sequence>
<reference evidence="3" key="1">
    <citation type="submission" date="2017-02" db="UniProtKB">
        <authorList>
            <consortium name="WormBaseParasite"/>
        </authorList>
    </citation>
    <scope>IDENTIFICATION</scope>
</reference>
<proteinExistence type="predicted"/>
<dbReference type="OrthoDB" id="407658at2759"/>
<dbReference type="PANTHER" id="PTHR31562">
    <property type="entry name" value="PROTEIN CBG18972"/>
    <property type="match status" value="1"/>
</dbReference>
<evidence type="ECO:0000313" key="1">
    <source>
        <dbReference type="EMBL" id="VDK52568.1"/>
    </source>
</evidence>